<sequence>MEKEAEIREQRSLKEVWMITIGHGLTHWYPATFYLLLPIIGKELGLTYTQIGFIISCQYIASSISNVPSGMLVDMVGRKSLLLATSLFWVGFPYLLMSFTQNYWFLLVCVALVGIGNNLWHPTAIPTLAQRFPDRKGFVLSIHSVGANVGDALAPLAIGSILAVLDWRQVVAFNVVPGVFIALAILFFLRNLYVVKKDKKEADTGTGKAADTTKAKEGMSFKEYFSGLKSLLKNRNLLIISSSSGFRSMTQNALNTFLPLYLFYELMFSEAMLGVALFVLQLAGLIAAPISGTLSDRLGRKRIIMASMLMTAAVLVVMAAAPNSKFFVVFIAVLGFFLYAIRPVMQAWLMDSTPKKMAGTSIGLLFGVQAMFSALAPTAAGLVADRFGLFSTFYFVAATIVIANFLIFFMPNQTTNKKDAAPSASG</sequence>
<gene>
    <name evidence="8" type="primary">fsr</name>
    <name evidence="8" type="ORF">GCM10010916_17610</name>
</gene>
<feature type="transmembrane region" description="Helical" evidence="6">
    <location>
        <begin position="16"/>
        <end position="40"/>
    </location>
</feature>
<feature type="transmembrane region" description="Helical" evidence="6">
    <location>
        <begin position="327"/>
        <end position="345"/>
    </location>
</feature>
<dbReference type="PANTHER" id="PTHR43129:SF1">
    <property type="entry name" value="FOSMIDOMYCIN RESISTANCE PROTEIN"/>
    <property type="match status" value="1"/>
</dbReference>
<dbReference type="RefSeq" id="WP_229725066.1">
    <property type="nucleotide sequence ID" value="NZ_BMGR01000005.1"/>
</dbReference>
<dbReference type="SUPFAM" id="SSF103473">
    <property type="entry name" value="MFS general substrate transporter"/>
    <property type="match status" value="1"/>
</dbReference>
<comment type="subcellular location">
    <subcellularLocation>
        <location evidence="1">Cell membrane</location>
        <topology evidence="1">Multi-pass membrane protein</topology>
    </subcellularLocation>
</comment>
<reference evidence="8" key="2">
    <citation type="submission" date="2020-09" db="EMBL/GenBank/DDBJ databases">
        <authorList>
            <person name="Sun Q."/>
            <person name="Zhou Y."/>
        </authorList>
    </citation>
    <scope>NUCLEOTIDE SEQUENCE</scope>
    <source>
        <strain evidence="8">CGMCC 1.12987</strain>
    </source>
</reference>
<dbReference type="GO" id="GO:0005886">
    <property type="term" value="C:plasma membrane"/>
    <property type="evidence" value="ECO:0007669"/>
    <property type="project" value="UniProtKB-SubCell"/>
</dbReference>
<feature type="transmembrane region" description="Helical" evidence="6">
    <location>
        <begin position="387"/>
        <end position="409"/>
    </location>
</feature>
<dbReference type="PIRSF" id="PIRSF002808">
    <property type="entry name" value="Hexose_phosphate_transp"/>
    <property type="match status" value="1"/>
</dbReference>
<keyword evidence="5 6" id="KW-0472">Membrane</keyword>
<name>A0A917CXX3_9BACL</name>
<evidence type="ECO:0000256" key="3">
    <source>
        <dbReference type="ARBA" id="ARBA00022692"/>
    </source>
</evidence>
<feature type="transmembrane region" description="Helical" evidence="6">
    <location>
        <begin position="171"/>
        <end position="189"/>
    </location>
</feature>
<dbReference type="InterPro" id="IPR011701">
    <property type="entry name" value="MFS"/>
</dbReference>
<keyword evidence="9" id="KW-1185">Reference proteome</keyword>
<feature type="transmembrane region" description="Helical" evidence="6">
    <location>
        <begin position="103"/>
        <end position="120"/>
    </location>
</feature>
<evidence type="ECO:0000256" key="5">
    <source>
        <dbReference type="ARBA" id="ARBA00023136"/>
    </source>
</evidence>
<evidence type="ECO:0000313" key="9">
    <source>
        <dbReference type="Proteomes" id="UP000644756"/>
    </source>
</evidence>
<reference evidence="8" key="1">
    <citation type="journal article" date="2014" name="Int. J. Syst. Evol. Microbiol.">
        <title>Complete genome sequence of Corynebacterium casei LMG S-19264T (=DSM 44701T), isolated from a smear-ripened cheese.</title>
        <authorList>
            <consortium name="US DOE Joint Genome Institute (JGI-PGF)"/>
            <person name="Walter F."/>
            <person name="Albersmeier A."/>
            <person name="Kalinowski J."/>
            <person name="Ruckert C."/>
        </authorList>
    </citation>
    <scope>NUCLEOTIDE SEQUENCE</scope>
    <source>
        <strain evidence="8">CGMCC 1.12987</strain>
    </source>
</reference>
<dbReference type="InterPro" id="IPR036259">
    <property type="entry name" value="MFS_trans_sf"/>
</dbReference>
<accession>A0A917CXX3</accession>
<evidence type="ECO:0000313" key="8">
    <source>
        <dbReference type="EMBL" id="GGG00931.1"/>
    </source>
</evidence>
<dbReference type="PROSITE" id="PS00216">
    <property type="entry name" value="SUGAR_TRANSPORT_1"/>
    <property type="match status" value="2"/>
</dbReference>
<dbReference type="Gene3D" id="1.20.1250.20">
    <property type="entry name" value="MFS general substrate transporter like domains"/>
    <property type="match status" value="2"/>
</dbReference>
<dbReference type="InterPro" id="IPR005829">
    <property type="entry name" value="Sugar_transporter_CS"/>
</dbReference>
<protein>
    <submittedName>
        <fullName evidence="8">MFS transporter</fullName>
    </submittedName>
</protein>
<dbReference type="PROSITE" id="PS50850">
    <property type="entry name" value="MFS"/>
    <property type="match status" value="1"/>
</dbReference>
<proteinExistence type="predicted"/>
<evidence type="ECO:0000259" key="7">
    <source>
        <dbReference type="PROSITE" id="PS50850"/>
    </source>
</evidence>
<comment type="caution">
    <text evidence="8">The sequence shown here is derived from an EMBL/GenBank/DDBJ whole genome shotgun (WGS) entry which is preliminary data.</text>
</comment>
<feature type="transmembrane region" description="Helical" evidence="6">
    <location>
        <begin position="46"/>
        <end position="68"/>
    </location>
</feature>
<dbReference type="GO" id="GO:0022857">
    <property type="term" value="F:transmembrane transporter activity"/>
    <property type="evidence" value="ECO:0007669"/>
    <property type="project" value="InterPro"/>
</dbReference>
<feature type="domain" description="Major facilitator superfamily (MFS) profile" evidence="7">
    <location>
        <begin position="15"/>
        <end position="415"/>
    </location>
</feature>
<dbReference type="InterPro" id="IPR000849">
    <property type="entry name" value="Sugar_P_transporter"/>
</dbReference>
<keyword evidence="3 6" id="KW-0812">Transmembrane</keyword>
<keyword evidence="4 6" id="KW-1133">Transmembrane helix</keyword>
<dbReference type="AlphaFoldDB" id="A0A917CXX3"/>
<feature type="transmembrane region" description="Helical" evidence="6">
    <location>
        <begin position="80"/>
        <end position="97"/>
    </location>
</feature>
<evidence type="ECO:0000256" key="6">
    <source>
        <dbReference type="SAM" id="Phobius"/>
    </source>
</evidence>
<organism evidence="8 9">
    <name type="scientific">Paenibacillus abyssi</name>
    <dbReference type="NCBI Taxonomy" id="1340531"/>
    <lineage>
        <taxon>Bacteria</taxon>
        <taxon>Bacillati</taxon>
        <taxon>Bacillota</taxon>
        <taxon>Bacilli</taxon>
        <taxon>Bacillales</taxon>
        <taxon>Paenibacillaceae</taxon>
        <taxon>Paenibacillus</taxon>
    </lineage>
</organism>
<feature type="transmembrane region" description="Helical" evidence="6">
    <location>
        <begin position="357"/>
        <end position="375"/>
    </location>
</feature>
<dbReference type="PANTHER" id="PTHR43129">
    <property type="entry name" value="FOSMIDOMYCIN RESISTANCE PROTEIN"/>
    <property type="match status" value="1"/>
</dbReference>
<dbReference type="EMBL" id="BMGR01000005">
    <property type="protein sequence ID" value="GGG00931.1"/>
    <property type="molecule type" value="Genomic_DNA"/>
</dbReference>
<evidence type="ECO:0000256" key="2">
    <source>
        <dbReference type="ARBA" id="ARBA00022448"/>
    </source>
</evidence>
<dbReference type="Proteomes" id="UP000644756">
    <property type="component" value="Unassembled WGS sequence"/>
</dbReference>
<feature type="transmembrane region" description="Helical" evidence="6">
    <location>
        <begin position="303"/>
        <end position="321"/>
    </location>
</feature>
<evidence type="ECO:0000256" key="1">
    <source>
        <dbReference type="ARBA" id="ARBA00004651"/>
    </source>
</evidence>
<evidence type="ECO:0000256" key="4">
    <source>
        <dbReference type="ARBA" id="ARBA00022989"/>
    </source>
</evidence>
<dbReference type="Pfam" id="PF07690">
    <property type="entry name" value="MFS_1"/>
    <property type="match status" value="1"/>
</dbReference>
<dbReference type="InterPro" id="IPR020846">
    <property type="entry name" value="MFS_dom"/>
</dbReference>
<feature type="transmembrane region" description="Helical" evidence="6">
    <location>
        <begin position="266"/>
        <end position="291"/>
    </location>
</feature>
<keyword evidence="2" id="KW-0813">Transport</keyword>
<feature type="transmembrane region" description="Helical" evidence="6">
    <location>
        <begin position="140"/>
        <end position="165"/>
    </location>
</feature>